<organism evidence="3 4">
    <name type="scientific">Acetivibrio mesophilus</name>
    <dbReference type="NCBI Taxonomy" id="2487273"/>
    <lineage>
        <taxon>Bacteria</taxon>
        <taxon>Bacillati</taxon>
        <taxon>Bacillota</taxon>
        <taxon>Clostridia</taxon>
        <taxon>Eubacteriales</taxon>
        <taxon>Oscillospiraceae</taxon>
        <taxon>Acetivibrio</taxon>
    </lineage>
</organism>
<dbReference type="SUPFAM" id="SSF55031">
    <property type="entry name" value="Bacterial exopeptidase dimerisation domain"/>
    <property type="match status" value="1"/>
</dbReference>
<dbReference type="InterPro" id="IPR011650">
    <property type="entry name" value="Peptidase_M20_dimer"/>
</dbReference>
<keyword evidence="4" id="KW-1185">Reference proteome</keyword>
<dbReference type="Proteomes" id="UP000289166">
    <property type="component" value="Unassembled WGS sequence"/>
</dbReference>
<dbReference type="GO" id="GO:0016787">
    <property type="term" value="F:hydrolase activity"/>
    <property type="evidence" value="ECO:0007669"/>
    <property type="project" value="UniProtKB-KW"/>
</dbReference>
<proteinExistence type="predicted"/>
<evidence type="ECO:0000313" key="3">
    <source>
        <dbReference type="EMBL" id="RXE59323.1"/>
    </source>
</evidence>
<name>A0A4Q0I4T5_9FIRM</name>
<feature type="domain" description="Peptidase M20 dimerisation" evidence="2">
    <location>
        <begin position="189"/>
        <end position="286"/>
    </location>
</feature>
<gene>
    <name evidence="3" type="ORF">EFD62_08115</name>
</gene>
<dbReference type="Gene3D" id="3.40.630.10">
    <property type="entry name" value="Zn peptidases"/>
    <property type="match status" value="1"/>
</dbReference>
<dbReference type="PIRSF" id="PIRSF005962">
    <property type="entry name" value="Pept_M20D_amidohydro"/>
    <property type="match status" value="1"/>
</dbReference>
<dbReference type="RefSeq" id="WP_069195069.1">
    <property type="nucleotide sequence ID" value="NZ_RLII01000007.1"/>
</dbReference>
<reference evidence="4" key="1">
    <citation type="submission" date="2018-11" db="EMBL/GenBank/DDBJ databases">
        <title>Genome sequencing of a novel mesophilic and cellulolytic organism within the genus Hungateiclostridium.</title>
        <authorList>
            <person name="Rettenmaier R."/>
            <person name="Liebl W."/>
            <person name="Zverlov V."/>
        </authorList>
    </citation>
    <scope>NUCLEOTIDE SEQUENCE [LARGE SCALE GENOMIC DNA]</scope>
    <source>
        <strain evidence="4">N2K1</strain>
    </source>
</reference>
<keyword evidence="1" id="KW-0479">Metal-binding</keyword>
<dbReference type="Pfam" id="PF07687">
    <property type="entry name" value="M20_dimer"/>
    <property type="match status" value="1"/>
</dbReference>
<dbReference type="InterPro" id="IPR036264">
    <property type="entry name" value="Bact_exopeptidase_dim_dom"/>
</dbReference>
<comment type="caution">
    <text evidence="3">The sequence shown here is derived from an EMBL/GenBank/DDBJ whole genome shotgun (WGS) entry which is preliminary data.</text>
</comment>
<keyword evidence="3" id="KW-0378">Hydrolase</keyword>
<feature type="binding site" evidence="1">
    <location>
        <position position="104"/>
    </location>
    <ligand>
        <name>Mn(2+)</name>
        <dbReference type="ChEBI" id="CHEBI:29035"/>
        <label>2</label>
    </ligand>
</feature>
<keyword evidence="1" id="KW-0464">Manganese</keyword>
<feature type="binding site" evidence="1">
    <location>
        <position position="140"/>
    </location>
    <ligand>
        <name>Mn(2+)</name>
        <dbReference type="ChEBI" id="CHEBI:29035"/>
        <label>2</label>
    </ligand>
</feature>
<dbReference type="Gene3D" id="3.30.70.360">
    <property type="match status" value="1"/>
</dbReference>
<dbReference type="GO" id="GO:0046872">
    <property type="term" value="F:metal ion binding"/>
    <property type="evidence" value="ECO:0007669"/>
    <property type="project" value="UniProtKB-KW"/>
</dbReference>
<protein>
    <submittedName>
        <fullName evidence="3">Amidohydrolase</fullName>
    </submittedName>
</protein>
<evidence type="ECO:0000313" key="4">
    <source>
        <dbReference type="Proteomes" id="UP000289166"/>
    </source>
</evidence>
<comment type="cofactor">
    <cofactor evidence="1">
        <name>Mn(2+)</name>
        <dbReference type="ChEBI" id="CHEBI:29035"/>
    </cofactor>
    <text evidence="1">The Mn(2+) ion enhances activity.</text>
</comment>
<sequence>MYTLEINERSSQIIDDIIRIRRDIHRHPELGFHEYRTSSIVSDFLENLGFTVYTNIAKTGVVGVLEGKSSGKTIAIRADMDALPIAEENDFEYVSQNPNVMHACGHDAHTAIALGVAKILSGFRDRISGNVKFIFQPAEEGLGGADFIINEGVLDNPSTDAIIALHVSPLLKSGQISIGTGPVMASPADFDIVIKGKGGHAAQPHKSINPISIGVNILNMFSSIIPKTITQTLSPFKSAILSITCFEAGNTYNVIPSQAFIKGTVRAFDRETHDEIYAKMQSIIASITSAEGADFSFNYDLSYPPVINNDEIAKLISNASKKIIGKDNVLEKPEPSMLAEDFSYYTLKVPGAIFNLGCSNPCDENFHNLHSSRFNLDENCISTGMQILSQCVLDFLG</sequence>
<dbReference type="NCBIfam" id="TIGR01891">
    <property type="entry name" value="amidohydrolases"/>
    <property type="match status" value="1"/>
</dbReference>
<dbReference type="OrthoDB" id="9776731at2"/>
<feature type="binding site" evidence="1">
    <location>
        <position position="370"/>
    </location>
    <ligand>
        <name>Mn(2+)</name>
        <dbReference type="ChEBI" id="CHEBI:29035"/>
        <label>2</label>
    </ligand>
</feature>
<evidence type="ECO:0000259" key="2">
    <source>
        <dbReference type="Pfam" id="PF07687"/>
    </source>
</evidence>
<dbReference type="EMBL" id="RLII01000007">
    <property type="protein sequence ID" value="RXE59323.1"/>
    <property type="molecule type" value="Genomic_DNA"/>
</dbReference>
<dbReference type="PANTHER" id="PTHR11014">
    <property type="entry name" value="PEPTIDASE M20 FAMILY MEMBER"/>
    <property type="match status" value="1"/>
</dbReference>
<dbReference type="Pfam" id="PF01546">
    <property type="entry name" value="Peptidase_M20"/>
    <property type="match status" value="1"/>
</dbReference>
<evidence type="ECO:0000256" key="1">
    <source>
        <dbReference type="PIRSR" id="PIRSR005962-1"/>
    </source>
</evidence>
<dbReference type="InterPro" id="IPR017439">
    <property type="entry name" value="Amidohydrolase"/>
</dbReference>
<dbReference type="PANTHER" id="PTHR11014:SF63">
    <property type="entry name" value="METALLOPEPTIDASE, PUTATIVE (AFU_ORTHOLOGUE AFUA_6G09600)-RELATED"/>
    <property type="match status" value="1"/>
</dbReference>
<feature type="binding site" evidence="1">
    <location>
        <position position="166"/>
    </location>
    <ligand>
        <name>Mn(2+)</name>
        <dbReference type="ChEBI" id="CHEBI:29035"/>
        <label>2</label>
    </ligand>
</feature>
<dbReference type="InterPro" id="IPR002933">
    <property type="entry name" value="Peptidase_M20"/>
</dbReference>
<dbReference type="AlphaFoldDB" id="A0A4Q0I4T5"/>
<accession>A0A4Q0I4T5</accession>
<dbReference type="SUPFAM" id="SSF53187">
    <property type="entry name" value="Zn-dependent exopeptidases"/>
    <property type="match status" value="1"/>
</dbReference>
<dbReference type="CDD" id="cd03886">
    <property type="entry name" value="M20_Acy1"/>
    <property type="match status" value="1"/>
</dbReference>
<feature type="binding site" evidence="1">
    <location>
        <position position="106"/>
    </location>
    <ligand>
        <name>Mn(2+)</name>
        <dbReference type="ChEBI" id="CHEBI:29035"/>
        <label>2</label>
    </ligand>
</feature>